<dbReference type="Gene3D" id="3.30.750.24">
    <property type="entry name" value="STAS domain"/>
    <property type="match status" value="1"/>
</dbReference>
<organism evidence="2">
    <name type="scientific">Magnetococcus massalia (strain MO-1)</name>
    <dbReference type="NCBI Taxonomy" id="451514"/>
    <lineage>
        <taxon>Bacteria</taxon>
        <taxon>Pseudomonadati</taxon>
        <taxon>Pseudomonadota</taxon>
        <taxon>Magnetococcia</taxon>
        <taxon>Magnetococcales</taxon>
        <taxon>Magnetococcaceae</taxon>
        <taxon>Magnetococcus</taxon>
    </lineage>
</organism>
<evidence type="ECO:0000259" key="1">
    <source>
        <dbReference type="PROSITE" id="PS50801"/>
    </source>
</evidence>
<reference evidence="2" key="1">
    <citation type="submission" date="2015-04" db="EMBL/GenBank/DDBJ databases">
        <authorList>
            <person name="Syromyatnikov M.Y."/>
            <person name="Popov V.N."/>
        </authorList>
    </citation>
    <scope>NUCLEOTIDE SEQUENCE</scope>
    <source>
        <strain evidence="2">MO-1</strain>
    </source>
</reference>
<protein>
    <submittedName>
        <fullName evidence="2">Putative anti-sigma-factor antagonist</fullName>
    </submittedName>
</protein>
<dbReference type="Pfam" id="PF01740">
    <property type="entry name" value="STAS"/>
    <property type="match status" value="1"/>
</dbReference>
<dbReference type="GO" id="GO:0043856">
    <property type="term" value="F:anti-sigma factor antagonist activity"/>
    <property type="evidence" value="ECO:0007669"/>
    <property type="project" value="TreeGrafter"/>
</dbReference>
<dbReference type="PROSITE" id="PS50801">
    <property type="entry name" value="STAS"/>
    <property type="match status" value="1"/>
</dbReference>
<dbReference type="InterPro" id="IPR036513">
    <property type="entry name" value="STAS_dom_sf"/>
</dbReference>
<dbReference type="CDD" id="cd07043">
    <property type="entry name" value="STAS_anti-anti-sigma_factors"/>
    <property type="match status" value="1"/>
</dbReference>
<dbReference type="InterPro" id="IPR002645">
    <property type="entry name" value="STAS_dom"/>
</dbReference>
<sequence>MSGTISVSRESNQQTISIKGRFNFEMHSQFRTAYQGEVEQCKEGKMKFIIDLSGTEYIDSSALGMLLLLREEAGSNDANIEIVNARPEIRKILETANFQRLFKIS</sequence>
<dbReference type="SUPFAM" id="SSF52091">
    <property type="entry name" value="SpoIIaa-like"/>
    <property type="match status" value="1"/>
</dbReference>
<dbReference type="PANTHER" id="PTHR33495">
    <property type="entry name" value="ANTI-SIGMA FACTOR ANTAGONIST TM_1081-RELATED-RELATED"/>
    <property type="match status" value="1"/>
</dbReference>
<feature type="domain" description="STAS" evidence="1">
    <location>
        <begin position="3"/>
        <end position="105"/>
    </location>
</feature>
<dbReference type="EMBL" id="LO017727">
    <property type="protein sequence ID" value="CRH07449.1"/>
    <property type="molecule type" value="Genomic_DNA"/>
</dbReference>
<evidence type="ECO:0000313" key="2">
    <source>
        <dbReference type="EMBL" id="CRH07449.1"/>
    </source>
</evidence>
<dbReference type="PANTHER" id="PTHR33495:SF15">
    <property type="entry name" value="STAS DOMAIN-CONTAINING PROTEIN"/>
    <property type="match status" value="1"/>
</dbReference>
<name>A0A1S7LMQ4_MAGMO</name>
<accession>A0A1S7LMQ4</accession>
<proteinExistence type="predicted"/>
<gene>
    <name evidence="2" type="ORF">MAGMO_3312</name>
</gene>
<dbReference type="AlphaFoldDB" id="A0A1S7LMQ4"/>